<organism evidence="1 2">
    <name type="scientific">Ceratodon purpureus</name>
    <name type="common">Fire moss</name>
    <name type="synonym">Dicranum purpureum</name>
    <dbReference type="NCBI Taxonomy" id="3225"/>
    <lineage>
        <taxon>Eukaryota</taxon>
        <taxon>Viridiplantae</taxon>
        <taxon>Streptophyta</taxon>
        <taxon>Embryophyta</taxon>
        <taxon>Bryophyta</taxon>
        <taxon>Bryophytina</taxon>
        <taxon>Bryopsida</taxon>
        <taxon>Dicranidae</taxon>
        <taxon>Pseudoditrichales</taxon>
        <taxon>Ditrichaceae</taxon>
        <taxon>Ceratodon</taxon>
    </lineage>
</organism>
<evidence type="ECO:0000313" key="1">
    <source>
        <dbReference type="EMBL" id="KAG0590229.1"/>
    </source>
</evidence>
<gene>
    <name evidence="1" type="ORF">KC19_1G083000</name>
</gene>
<name>A0A8T0J5B1_CERPU</name>
<evidence type="ECO:0000313" key="2">
    <source>
        <dbReference type="Proteomes" id="UP000822688"/>
    </source>
</evidence>
<keyword evidence="2" id="KW-1185">Reference proteome</keyword>
<dbReference type="Proteomes" id="UP000822688">
    <property type="component" value="Chromosome 1"/>
</dbReference>
<reference evidence="1" key="1">
    <citation type="submission" date="2020-06" db="EMBL/GenBank/DDBJ databases">
        <title>WGS assembly of Ceratodon purpureus strain R40.</title>
        <authorList>
            <person name="Carey S.B."/>
            <person name="Jenkins J."/>
            <person name="Shu S."/>
            <person name="Lovell J.T."/>
            <person name="Sreedasyam A."/>
            <person name="Maumus F."/>
            <person name="Tiley G.P."/>
            <person name="Fernandez-Pozo N."/>
            <person name="Barry K."/>
            <person name="Chen C."/>
            <person name="Wang M."/>
            <person name="Lipzen A."/>
            <person name="Daum C."/>
            <person name="Saski C.A."/>
            <person name="Payton A.C."/>
            <person name="Mcbreen J.C."/>
            <person name="Conrad R.E."/>
            <person name="Kollar L.M."/>
            <person name="Olsson S."/>
            <person name="Huttunen S."/>
            <person name="Landis J.B."/>
            <person name="Wickett N.J."/>
            <person name="Johnson M.G."/>
            <person name="Rensing S.A."/>
            <person name="Grimwood J."/>
            <person name="Schmutz J."/>
            <person name="Mcdaniel S.F."/>
        </authorList>
    </citation>
    <scope>NUCLEOTIDE SEQUENCE</scope>
    <source>
        <strain evidence="1">R40</strain>
    </source>
</reference>
<dbReference type="EMBL" id="CM026421">
    <property type="protein sequence ID" value="KAG0590229.1"/>
    <property type="molecule type" value="Genomic_DNA"/>
</dbReference>
<dbReference type="AlphaFoldDB" id="A0A8T0J5B1"/>
<sequence length="100" mass="10678">MMLFDRVHAVSRSWKGTVQRRRRMGESTGGGGAGRAFSCCPSGLNSERKQVGCGFGNSVTWEISGGGLLNPGKNTAFVFKGGIAPGVVQGFTPWRLLQFI</sequence>
<accession>A0A8T0J5B1</accession>
<proteinExistence type="predicted"/>
<protein>
    <submittedName>
        <fullName evidence="1">Uncharacterized protein</fullName>
    </submittedName>
</protein>
<comment type="caution">
    <text evidence="1">The sequence shown here is derived from an EMBL/GenBank/DDBJ whole genome shotgun (WGS) entry which is preliminary data.</text>
</comment>